<dbReference type="SMR" id="A0A1D8PKF6"/>
<name>A0A1D8PKF6_CANAL</name>
<comment type="similarity">
    <text evidence="3">Belongs to the NSE2 family.</text>
</comment>
<dbReference type="EMBL" id="CP017625">
    <property type="protein sequence ID" value="AOW28627.1"/>
    <property type="molecule type" value="Genomic_DNA"/>
</dbReference>
<keyword evidence="4" id="KW-0808">Transferase</keyword>
<keyword evidence="14" id="KW-1185">Reference proteome</keyword>
<reference evidence="13 14" key="3">
    <citation type="journal article" date="2013" name="Genome Biol.">
        <title>Assembly of a phased diploid Candida albicans genome facilitates allele-specific measurements and provides a simple model for repeat and indel structure.</title>
        <authorList>
            <person name="Muzzey D."/>
            <person name="Schwartz K."/>
            <person name="Weissman J.S."/>
            <person name="Sherlock G."/>
        </authorList>
    </citation>
    <scope>NUCLEOTIDE SEQUENCE [LARGE SCALE GENOMIC DNA]</scope>
    <source>
        <strain evidence="14">SC5314 / ATCC MYA-2876</strain>
    </source>
</reference>
<dbReference type="CDD" id="cd16651">
    <property type="entry name" value="SPL-RING_NSE2"/>
    <property type="match status" value="1"/>
</dbReference>
<evidence type="ECO:0000256" key="1">
    <source>
        <dbReference type="ARBA" id="ARBA00004123"/>
    </source>
</evidence>
<dbReference type="Proteomes" id="UP000000559">
    <property type="component" value="Chromosome 3"/>
</dbReference>
<evidence type="ECO:0000256" key="3">
    <source>
        <dbReference type="ARBA" id="ARBA00008212"/>
    </source>
</evidence>
<dbReference type="SUPFAM" id="SSF57850">
    <property type="entry name" value="RING/U-box"/>
    <property type="match status" value="1"/>
</dbReference>
<dbReference type="eggNOG" id="KOG2979">
    <property type="taxonomic scope" value="Eukaryota"/>
</dbReference>
<dbReference type="Gene3D" id="1.20.120.1010">
    <property type="match status" value="1"/>
</dbReference>
<dbReference type="Gene3D" id="3.30.40.10">
    <property type="entry name" value="Zinc/RING finger domain, C3HC4 (zinc finger)"/>
    <property type="match status" value="1"/>
</dbReference>
<evidence type="ECO:0000259" key="11">
    <source>
        <dbReference type="PROSITE" id="PS51044"/>
    </source>
</evidence>
<dbReference type="UniPathway" id="UPA00886"/>
<reference evidence="13 14" key="2">
    <citation type="journal article" date="2007" name="Genome Biol.">
        <title>Assembly of the Candida albicans genome into sixteen supercontigs aligned on the eight chromosomes.</title>
        <authorList>
            <person name="van het Hoog M."/>
            <person name="Rast T.J."/>
            <person name="Martchenko M."/>
            <person name="Grindle S."/>
            <person name="Dignard D."/>
            <person name="Hogues H."/>
            <person name="Cuomo C."/>
            <person name="Berriman M."/>
            <person name="Scherer S."/>
            <person name="Magee B.B."/>
            <person name="Whiteway M."/>
            <person name="Chibana H."/>
            <person name="Nantel A."/>
            <person name="Magee P.T."/>
        </authorList>
    </citation>
    <scope>GENOME REANNOTATION</scope>
    <source>
        <strain evidence="14">SC5314 / ATCC MYA-2876</strain>
    </source>
</reference>
<dbReference type="PANTHER" id="PTHR21330">
    <property type="entry name" value="E3 SUMO-PROTEIN LIGASE NSE2"/>
    <property type="match status" value="1"/>
</dbReference>
<gene>
    <name evidence="12 13" type="primary">MMS21</name>
    <name evidence="13" type="ordered locus">CAALFM_C306200CA</name>
    <name evidence="12" type="ordered locus">orf19.7413</name>
</gene>
<dbReference type="AlphaFoldDB" id="A0A1D8PKF6"/>
<protein>
    <submittedName>
        <fullName evidence="13">SUMO ligase</fullName>
    </submittedName>
</protein>
<dbReference type="KEGG" id="cal:CAALFM_C306200CA"/>
<keyword evidence="7" id="KW-0833">Ubl conjugation pathway</keyword>
<dbReference type="InterPro" id="IPR026846">
    <property type="entry name" value="Nse2(Mms21)"/>
</dbReference>
<dbReference type="PROSITE" id="PS51044">
    <property type="entry name" value="ZF_SP_RING"/>
    <property type="match status" value="1"/>
</dbReference>
<organism evidence="13 14">
    <name type="scientific">Candida albicans (strain SC5314 / ATCC MYA-2876)</name>
    <name type="common">Yeast</name>
    <dbReference type="NCBI Taxonomy" id="237561"/>
    <lineage>
        <taxon>Eukaryota</taxon>
        <taxon>Fungi</taxon>
        <taxon>Dikarya</taxon>
        <taxon>Ascomycota</taxon>
        <taxon>Saccharomycotina</taxon>
        <taxon>Pichiomycetes</taxon>
        <taxon>Debaryomycetaceae</taxon>
        <taxon>Candida/Lodderomyces clade</taxon>
        <taxon>Candida</taxon>
    </lineage>
</organism>
<dbReference type="PANTHER" id="PTHR21330:SF1">
    <property type="entry name" value="E3 SUMO-PROTEIN LIGASE NSE2"/>
    <property type="match status" value="1"/>
</dbReference>
<proteinExistence type="inferred from homology"/>
<dbReference type="GO" id="GO:0000724">
    <property type="term" value="P:double-strand break repair via homologous recombination"/>
    <property type="evidence" value="ECO:0000318"/>
    <property type="project" value="GO_Central"/>
</dbReference>
<keyword evidence="5" id="KW-0479">Metal-binding</keyword>
<dbReference type="GO" id="GO:0005634">
    <property type="term" value="C:nucleus"/>
    <property type="evidence" value="ECO:0000318"/>
    <property type="project" value="GO_Central"/>
</dbReference>
<keyword evidence="6 10" id="KW-0863">Zinc-finger</keyword>
<evidence type="ECO:0000256" key="10">
    <source>
        <dbReference type="PROSITE-ProRule" id="PRU00452"/>
    </source>
</evidence>
<evidence type="ECO:0000256" key="9">
    <source>
        <dbReference type="ARBA" id="ARBA00023242"/>
    </source>
</evidence>
<reference evidence="13 14" key="1">
    <citation type="journal article" date="2004" name="Proc. Natl. Acad. Sci. U.S.A.">
        <title>The diploid genome sequence of Candida albicans.</title>
        <authorList>
            <person name="Jones T."/>
            <person name="Federspiel N.A."/>
            <person name="Chibana H."/>
            <person name="Dungan J."/>
            <person name="Kalman S."/>
            <person name="Magee B.B."/>
            <person name="Newport G."/>
            <person name="Thorstenson Y.R."/>
            <person name="Agabian N."/>
            <person name="Magee P.T."/>
            <person name="Davis R.W."/>
            <person name="Scherer S."/>
        </authorList>
    </citation>
    <scope>NUCLEOTIDE SEQUENCE [LARGE SCALE GENOMIC DNA]</scope>
    <source>
        <strain evidence="14">SC5314 / ATCC MYA-2876</strain>
    </source>
</reference>
<sequence length="272" mass="31343">MSQTLDDAPDEVLPSNLSLPASIPLKRELLREYEDQFRDTTTDSLFRDQILQTKQMAEYYIDYILENDHLNFSEKILQQYLNAFENFMKLEGKLNKLKQVRNLPTIEGYSSNLTSLTLDNLDNQHTLNQVYFPEAIKEEYAKLGVPTISDSTITKQGYQFLKQVLFSFKNPEDAIPDETEDDELNVSGGKISLKDPLTLNYFVKPVKSKRCNHVYEESSILLHLNTQRVCPISGCSAVLTRNDLILDKLMLIRIRSVNRVERHDDGNMETVV</sequence>
<evidence type="ECO:0000313" key="12">
    <source>
        <dbReference type="CGD" id="CAL0000188305"/>
    </source>
</evidence>
<dbReference type="GO" id="GO:0008270">
    <property type="term" value="F:zinc ion binding"/>
    <property type="evidence" value="ECO:0007669"/>
    <property type="project" value="UniProtKB-KW"/>
</dbReference>
<evidence type="ECO:0000313" key="14">
    <source>
        <dbReference type="Proteomes" id="UP000000559"/>
    </source>
</evidence>
<dbReference type="OrthoDB" id="756301at2759"/>
<dbReference type="VEuPathDB" id="FungiDB:C3_06200C_A"/>
<evidence type="ECO:0000256" key="5">
    <source>
        <dbReference type="ARBA" id="ARBA00022723"/>
    </source>
</evidence>
<dbReference type="GeneID" id="3642265"/>
<dbReference type="InParanoid" id="A0A1D8PKF6"/>
<evidence type="ECO:0000256" key="7">
    <source>
        <dbReference type="ARBA" id="ARBA00022786"/>
    </source>
</evidence>
<evidence type="ECO:0000256" key="6">
    <source>
        <dbReference type="ARBA" id="ARBA00022771"/>
    </source>
</evidence>
<dbReference type="CGD" id="CAL0000188305">
    <property type="gene designation" value="MMS21"/>
</dbReference>
<keyword evidence="13" id="KW-0436">Ligase</keyword>
<dbReference type="GO" id="GO:0061665">
    <property type="term" value="F:SUMO ligase activity"/>
    <property type="evidence" value="ECO:0000318"/>
    <property type="project" value="GO_Central"/>
</dbReference>
<dbReference type="OMA" id="IELICPI"/>
<dbReference type="GO" id="GO:0016925">
    <property type="term" value="P:protein sumoylation"/>
    <property type="evidence" value="ECO:0000318"/>
    <property type="project" value="GO_Central"/>
</dbReference>
<dbReference type="InterPro" id="IPR013083">
    <property type="entry name" value="Znf_RING/FYVE/PHD"/>
</dbReference>
<comment type="subcellular location">
    <subcellularLocation>
        <location evidence="1">Nucleus</location>
    </subcellularLocation>
</comment>
<feature type="domain" description="SP-RING-type" evidence="11">
    <location>
        <begin position="180"/>
        <end position="259"/>
    </location>
</feature>
<keyword evidence="8" id="KW-0862">Zinc</keyword>
<accession>A0A1D8PKF6</accession>
<evidence type="ECO:0000313" key="13">
    <source>
        <dbReference type="EMBL" id="AOW28627.1"/>
    </source>
</evidence>
<evidence type="ECO:0000256" key="8">
    <source>
        <dbReference type="ARBA" id="ARBA00022833"/>
    </source>
</evidence>
<dbReference type="RefSeq" id="XP_716078.1">
    <property type="nucleotide sequence ID" value="XM_710985.1"/>
</dbReference>
<dbReference type="GO" id="GO:0016874">
    <property type="term" value="F:ligase activity"/>
    <property type="evidence" value="ECO:0007669"/>
    <property type="project" value="UniProtKB-KW"/>
</dbReference>
<comment type="pathway">
    <text evidence="2">Protein modification; protein sumoylation.</text>
</comment>
<dbReference type="GO" id="GO:0030915">
    <property type="term" value="C:Smc5-Smc6 complex"/>
    <property type="evidence" value="ECO:0000318"/>
    <property type="project" value="GO_Central"/>
</dbReference>
<dbReference type="InterPro" id="IPR004181">
    <property type="entry name" value="Znf_MIZ"/>
</dbReference>
<keyword evidence="9" id="KW-0539">Nucleus</keyword>
<dbReference type="STRING" id="237561.A0A1D8PKF6"/>
<evidence type="ECO:0000256" key="2">
    <source>
        <dbReference type="ARBA" id="ARBA00004718"/>
    </source>
</evidence>
<dbReference type="Pfam" id="PF11789">
    <property type="entry name" value="zf-Nse"/>
    <property type="match status" value="1"/>
</dbReference>
<evidence type="ECO:0000256" key="4">
    <source>
        <dbReference type="ARBA" id="ARBA00022679"/>
    </source>
</evidence>